<evidence type="ECO:0000256" key="1">
    <source>
        <dbReference type="ARBA" id="ARBA00022679"/>
    </source>
</evidence>
<evidence type="ECO:0000259" key="3">
    <source>
        <dbReference type="Pfam" id="PF00294"/>
    </source>
</evidence>
<keyword evidence="2" id="KW-0418">Kinase</keyword>
<dbReference type="Pfam" id="PF00294">
    <property type="entry name" value="PfkB"/>
    <property type="match status" value="1"/>
</dbReference>
<proteinExistence type="predicted"/>
<evidence type="ECO:0000313" key="4">
    <source>
        <dbReference type="EMBL" id="KAL3765553.1"/>
    </source>
</evidence>
<dbReference type="GO" id="GO:0016301">
    <property type="term" value="F:kinase activity"/>
    <property type="evidence" value="ECO:0007669"/>
    <property type="project" value="UniProtKB-KW"/>
</dbReference>
<gene>
    <name evidence="4" type="ORF">ACHAWU_003094</name>
</gene>
<name>A0ABD3MP52_9STRA</name>
<dbReference type="PANTHER" id="PTHR10584:SF166">
    <property type="entry name" value="RIBOKINASE"/>
    <property type="match status" value="1"/>
</dbReference>
<sequence>MHHHLVIDVIGDAFADIYCYLEAGMPQHGGDARLLRPMHTVAGGSGLNTATHLSSLLQQFWVRDDDGDGDTKAGRTWNVSLQTVINEHDDYGKLISSHCSRHGFALFNRRVMVCSHDNGIDGNDKSTGHCAVIVSNGDRSFMTYLGCMEDFRGSHVLAYASLDDGTTQSCNDVVRHRHVHIAGYYNIQGFWDGELACKLAEIRGVEANKGNRSTTTISLVPQQDATEKWDGGLLALLQYIDFLFLSEVEARKITRYMPTMMSDDNDRTHFLRHVAEFAPFVNSKTVVIVTLQSKGAVALHDGSVKHRQNTSPEIDNPIDPTGAGDAFAAGFLYGYLSFRGERGGIVEDEEAVKEGMRWGCATGTSSVMVQGASVPSQKECIERVLNCITRPHNGPDVHH</sequence>
<reference evidence="4 5" key="1">
    <citation type="submission" date="2024-10" db="EMBL/GenBank/DDBJ databases">
        <title>Updated reference genomes for cyclostephanoid diatoms.</title>
        <authorList>
            <person name="Roberts W.R."/>
            <person name="Alverson A.J."/>
        </authorList>
    </citation>
    <scope>NUCLEOTIDE SEQUENCE [LARGE SCALE GENOMIC DNA]</scope>
    <source>
        <strain evidence="4 5">AJA232-27</strain>
    </source>
</reference>
<dbReference type="InterPro" id="IPR029056">
    <property type="entry name" value="Ribokinase-like"/>
</dbReference>
<dbReference type="PROSITE" id="PS00584">
    <property type="entry name" value="PFKB_KINASES_2"/>
    <property type="match status" value="1"/>
</dbReference>
<dbReference type="SUPFAM" id="SSF53613">
    <property type="entry name" value="Ribokinase-like"/>
    <property type="match status" value="1"/>
</dbReference>
<dbReference type="PANTHER" id="PTHR10584">
    <property type="entry name" value="SUGAR KINASE"/>
    <property type="match status" value="1"/>
</dbReference>
<protein>
    <recommendedName>
        <fullName evidence="3">Carbohydrate kinase PfkB domain-containing protein</fullName>
    </recommendedName>
</protein>
<accession>A0ABD3MP52</accession>
<keyword evidence="5" id="KW-1185">Reference proteome</keyword>
<feature type="domain" description="Carbohydrate kinase PfkB" evidence="3">
    <location>
        <begin position="123"/>
        <end position="376"/>
    </location>
</feature>
<dbReference type="EMBL" id="JALLBG020000095">
    <property type="protein sequence ID" value="KAL3765553.1"/>
    <property type="molecule type" value="Genomic_DNA"/>
</dbReference>
<dbReference type="Proteomes" id="UP001530293">
    <property type="component" value="Unassembled WGS sequence"/>
</dbReference>
<evidence type="ECO:0000256" key="2">
    <source>
        <dbReference type="ARBA" id="ARBA00022777"/>
    </source>
</evidence>
<keyword evidence="1" id="KW-0808">Transferase</keyword>
<comment type="caution">
    <text evidence="4">The sequence shown here is derived from an EMBL/GenBank/DDBJ whole genome shotgun (WGS) entry which is preliminary data.</text>
</comment>
<dbReference type="InterPro" id="IPR002173">
    <property type="entry name" value="Carboh/pur_kinase_PfkB_CS"/>
</dbReference>
<dbReference type="Gene3D" id="3.40.1190.20">
    <property type="match status" value="1"/>
</dbReference>
<dbReference type="AlphaFoldDB" id="A0ABD3MP52"/>
<organism evidence="4 5">
    <name type="scientific">Discostella pseudostelligera</name>
    <dbReference type="NCBI Taxonomy" id="259834"/>
    <lineage>
        <taxon>Eukaryota</taxon>
        <taxon>Sar</taxon>
        <taxon>Stramenopiles</taxon>
        <taxon>Ochrophyta</taxon>
        <taxon>Bacillariophyta</taxon>
        <taxon>Coscinodiscophyceae</taxon>
        <taxon>Thalassiosirophycidae</taxon>
        <taxon>Stephanodiscales</taxon>
        <taxon>Stephanodiscaceae</taxon>
        <taxon>Discostella</taxon>
    </lineage>
</organism>
<dbReference type="InterPro" id="IPR011611">
    <property type="entry name" value="PfkB_dom"/>
</dbReference>
<evidence type="ECO:0000313" key="5">
    <source>
        <dbReference type="Proteomes" id="UP001530293"/>
    </source>
</evidence>